<feature type="signal peptide" evidence="1">
    <location>
        <begin position="1"/>
        <end position="21"/>
    </location>
</feature>
<sequence>MMRFLAFLVILIVVYTNFVESEDFGGYRSVRGDMSSVFFSPFRVGKRNQFYGLYKHIARDSPDN</sequence>
<evidence type="ECO:0000256" key="1">
    <source>
        <dbReference type="SAM" id="SignalP"/>
    </source>
</evidence>
<evidence type="ECO:0000313" key="2">
    <source>
        <dbReference type="EMBL" id="ACI49186.1"/>
    </source>
</evidence>
<organism evidence="2">
    <name type="scientific">Caenorhabditis angaria</name>
    <dbReference type="NCBI Taxonomy" id="860376"/>
    <lineage>
        <taxon>Eukaryota</taxon>
        <taxon>Metazoa</taxon>
        <taxon>Ecdysozoa</taxon>
        <taxon>Nematoda</taxon>
        <taxon>Chromadorea</taxon>
        <taxon>Rhabditida</taxon>
        <taxon>Rhabditina</taxon>
        <taxon>Rhabditomorpha</taxon>
        <taxon>Rhabditoidea</taxon>
        <taxon>Rhabditidae</taxon>
        <taxon>Peloderinae</taxon>
        <taxon>Caenorhabditis</taxon>
    </lineage>
</organism>
<name>B6VBU3_9PELO</name>
<reference evidence="2" key="1">
    <citation type="journal article" date="2008" name="Genome Res.">
        <title>Multigenome DNA sequence conservation identifies Hox cis-regulatory elements.</title>
        <authorList>
            <person name="Kuntz S.G."/>
            <person name="Schwarz E.M."/>
            <person name="DeModena J.A."/>
            <person name="De Buysscher T."/>
            <person name="Trout D."/>
            <person name="Shizuya H."/>
            <person name="Sternberg P.W."/>
            <person name="Wold B.J."/>
        </authorList>
    </citation>
    <scope>NUCLEOTIDE SEQUENCE</scope>
    <source>
        <strain evidence="2">PS1010</strain>
    </source>
</reference>
<gene>
    <name evidence="2" type="ORF">Csp3_JD02.014</name>
</gene>
<protein>
    <submittedName>
        <fullName evidence="2">Uncharacterized protein</fullName>
    </submittedName>
</protein>
<feature type="chain" id="PRO_5002851207" evidence="1">
    <location>
        <begin position="22"/>
        <end position="64"/>
    </location>
</feature>
<dbReference type="EMBL" id="FJ362376">
    <property type="protein sequence ID" value="ACI49186.1"/>
    <property type="molecule type" value="Genomic_DNA"/>
</dbReference>
<accession>B6VBU3</accession>
<proteinExistence type="predicted"/>
<keyword evidence="1" id="KW-0732">Signal</keyword>
<dbReference type="AlphaFoldDB" id="B6VBU3"/>